<gene>
    <name evidence="1" type="ORF">YSA_03561</name>
</gene>
<dbReference type="HOGENOM" id="CLU_3187970_0_0_6"/>
<dbReference type="AlphaFoldDB" id="I3UT72"/>
<reference evidence="1 2" key="1">
    <citation type="journal article" date="2012" name="J. Bacteriol.">
        <title>Complete Genome Sequence of the Naphthalene-Degrading Pseudomonas putida Strain ND6.</title>
        <authorList>
            <person name="Li S."/>
            <person name="Zhao H."/>
            <person name="Li Y."/>
            <person name="Niu S."/>
            <person name="Cai B."/>
        </authorList>
    </citation>
    <scope>NUCLEOTIDE SEQUENCE [LARGE SCALE GENOMIC DNA]</scope>
    <source>
        <strain evidence="1 2">ND6</strain>
    </source>
</reference>
<evidence type="ECO:0000313" key="2">
    <source>
        <dbReference type="Proteomes" id="UP000005268"/>
    </source>
</evidence>
<protein>
    <submittedName>
        <fullName evidence="1">Uncharacterized protein</fullName>
    </submittedName>
</protein>
<dbReference type="Proteomes" id="UP000005268">
    <property type="component" value="Chromosome"/>
</dbReference>
<sequence>MGHRCRRHEECDAESEADSSSLNLLGIMDITAASTYATCDANFSAP</sequence>
<dbReference type="EMBL" id="CP003588">
    <property type="protein sequence ID" value="AFK68693.1"/>
    <property type="molecule type" value="Genomic_DNA"/>
</dbReference>
<dbReference type="KEGG" id="ppi:YSA_03561"/>
<accession>I3UT72</accession>
<proteinExistence type="predicted"/>
<name>I3UT72_PSEPU</name>
<organism evidence="1 2">
    <name type="scientific">Pseudomonas putida ND6</name>
    <dbReference type="NCBI Taxonomy" id="231023"/>
    <lineage>
        <taxon>Bacteria</taxon>
        <taxon>Pseudomonadati</taxon>
        <taxon>Pseudomonadota</taxon>
        <taxon>Gammaproteobacteria</taxon>
        <taxon>Pseudomonadales</taxon>
        <taxon>Pseudomonadaceae</taxon>
        <taxon>Pseudomonas</taxon>
    </lineage>
</organism>
<evidence type="ECO:0000313" key="1">
    <source>
        <dbReference type="EMBL" id="AFK68693.1"/>
    </source>
</evidence>